<sequence>MMYPHTILINKLIRPAISTGVLALVFMGFSCMQQTKPAKSPDGYNLTAPAKYALPVSLTEISGLAFYKGDPKVIYAHEDETGKLFYFGWGDKDVKHVKFGNHGDYEDIAICKEQVIILRSDGVLFIFPFSEARAGNITHVSTQADILPKGEYESLYADEKTGLVYILTKNSKADKKQKQTNGFIFSLSAKGTVTKTGEFSIPVDDIANLTDDKKRIKFAPSALAKNTRTNEWYIVSSVNKLLVVTDANWKVKQTYPLAPSLFPQPEGIAFDKQNNLYISNEGGLGSGTILKFVYKK</sequence>
<evidence type="ECO:0008006" key="7">
    <source>
        <dbReference type="Google" id="ProtNLM"/>
    </source>
</evidence>
<dbReference type="InterPro" id="IPR009722">
    <property type="entry name" value="YjiK/CarP"/>
</dbReference>
<evidence type="ECO:0000256" key="4">
    <source>
        <dbReference type="SAM" id="Phobius"/>
    </source>
</evidence>
<evidence type="ECO:0000313" key="6">
    <source>
        <dbReference type="Proteomes" id="UP001500582"/>
    </source>
</evidence>
<dbReference type="Proteomes" id="UP001500582">
    <property type="component" value="Unassembled WGS sequence"/>
</dbReference>
<evidence type="ECO:0000313" key="5">
    <source>
        <dbReference type="EMBL" id="GAA4306926.1"/>
    </source>
</evidence>
<accession>A0ABP8FM06</accession>
<organism evidence="5 6">
    <name type="scientific">Mucilaginibacter gynuensis</name>
    <dbReference type="NCBI Taxonomy" id="1302236"/>
    <lineage>
        <taxon>Bacteria</taxon>
        <taxon>Pseudomonadati</taxon>
        <taxon>Bacteroidota</taxon>
        <taxon>Sphingobacteriia</taxon>
        <taxon>Sphingobacteriales</taxon>
        <taxon>Sphingobacteriaceae</taxon>
        <taxon>Mucilaginibacter</taxon>
    </lineage>
</organism>
<comment type="caution">
    <text evidence="5">The sequence shown here is derived from an EMBL/GenBank/DDBJ whole genome shotgun (WGS) entry which is preliminary data.</text>
</comment>
<dbReference type="RefSeq" id="WP_345208946.1">
    <property type="nucleotide sequence ID" value="NZ_BAABFT010000001.1"/>
</dbReference>
<protein>
    <recommendedName>
        <fullName evidence="7">SdiA-regulated family protein</fullName>
    </recommendedName>
</protein>
<keyword evidence="3 4" id="KW-0472">Membrane</keyword>
<name>A0ABP8FM06_9SPHI</name>
<feature type="transmembrane region" description="Helical" evidence="4">
    <location>
        <begin position="12"/>
        <end position="30"/>
    </location>
</feature>
<reference evidence="6" key="1">
    <citation type="journal article" date="2019" name="Int. J. Syst. Evol. Microbiol.">
        <title>The Global Catalogue of Microorganisms (GCM) 10K type strain sequencing project: providing services to taxonomists for standard genome sequencing and annotation.</title>
        <authorList>
            <consortium name="The Broad Institute Genomics Platform"/>
            <consortium name="The Broad Institute Genome Sequencing Center for Infectious Disease"/>
            <person name="Wu L."/>
            <person name="Ma J."/>
        </authorList>
    </citation>
    <scope>NUCLEOTIDE SEQUENCE [LARGE SCALE GENOMIC DNA]</scope>
    <source>
        <strain evidence="6">JCM 17705</strain>
    </source>
</reference>
<keyword evidence="6" id="KW-1185">Reference proteome</keyword>
<evidence type="ECO:0000256" key="2">
    <source>
        <dbReference type="ARBA" id="ARBA00022475"/>
    </source>
</evidence>
<dbReference type="SUPFAM" id="SSF101898">
    <property type="entry name" value="NHL repeat"/>
    <property type="match status" value="1"/>
</dbReference>
<keyword evidence="4" id="KW-1133">Transmembrane helix</keyword>
<gene>
    <name evidence="5" type="ORF">GCM10023149_00370</name>
</gene>
<comment type="subcellular location">
    <subcellularLocation>
        <location evidence="1">Cell membrane</location>
    </subcellularLocation>
</comment>
<dbReference type="EMBL" id="BAABFT010000001">
    <property type="protein sequence ID" value="GAA4306926.1"/>
    <property type="molecule type" value="Genomic_DNA"/>
</dbReference>
<evidence type="ECO:0000256" key="3">
    <source>
        <dbReference type="ARBA" id="ARBA00023136"/>
    </source>
</evidence>
<proteinExistence type="predicted"/>
<dbReference type="Pfam" id="PF06977">
    <property type="entry name" value="SdiA-regulated"/>
    <property type="match status" value="1"/>
</dbReference>
<keyword evidence="2" id="KW-1003">Cell membrane</keyword>
<keyword evidence="4" id="KW-0812">Transmembrane</keyword>
<evidence type="ECO:0000256" key="1">
    <source>
        <dbReference type="ARBA" id="ARBA00004236"/>
    </source>
</evidence>